<feature type="domain" description="MutL C-terminal dimerisation" evidence="5">
    <location>
        <begin position="472"/>
        <end position="615"/>
    </location>
</feature>
<evidence type="ECO:0000313" key="7">
    <source>
        <dbReference type="EMBL" id="SVB05679.1"/>
    </source>
</evidence>
<keyword evidence="2" id="KW-0227">DNA damage</keyword>
<dbReference type="NCBIfam" id="TIGR00585">
    <property type="entry name" value="mutl"/>
    <property type="match status" value="1"/>
</dbReference>
<dbReference type="InterPro" id="IPR002099">
    <property type="entry name" value="MutL/Mlh/PMS"/>
</dbReference>
<evidence type="ECO:0000256" key="4">
    <source>
        <dbReference type="SAM" id="MobiDB-lite"/>
    </source>
</evidence>
<dbReference type="InterPro" id="IPR013507">
    <property type="entry name" value="DNA_mismatch_S5_2-like"/>
</dbReference>
<dbReference type="Pfam" id="PF13589">
    <property type="entry name" value="HATPase_c_3"/>
    <property type="match status" value="1"/>
</dbReference>
<dbReference type="GO" id="GO:0005524">
    <property type="term" value="F:ATP binding"/>
    <property type="evidence" value="ECO:0007669"/>
    <property type="project" value="InterPro"/>
</dbReference>
<comment type="similarity">
    <text evidence="1">Belongs to the DNA mismatch repair MutL/HexB family.</text>
</comment>
<organism evidence="7">
    <name type="scientific">marine metagenome</name>
    <dbReference type="NCBI Taxonomy" id="408172"/>
    <lineage>
        <taxon>unclassified sequences</taxon>
        <taxon>metagenomes</taxon>
        <taxon>ecological metagenomes</taxon>
    </lineage>
</organism>
<dbReference type="CDD" id="cd00782">
    <property type="entry name" value="MutL_Trans"/>
    <property type="match status" value="1"/>
</dbReference>
<protein>
    <recommendedName>
        <fullName evidence="8">DNA mismatch repair protein S5 domain-containing protein</fullName>
    </recommendedName>
</protein>
<dbReference type="InterPro" id="IPR036890">
    <property type="entry name" value="HATPase_C_sf"/>
</dbReference>
<dbReference type="GO" id="GO:0030983">
    <property type="term" value="F:mismatched DNA binding"/>
    <property type="evidence" value="ECO:0007669"/>
    <property type="project" value="InterPro"/>
</dbReference>
<dbReference type="Pfam" id="PF01119">
    <property type="entry name" value="DNA_mis_repair"/>
    <property type="match status" value="1"/>
</dbReference>
<dbReference type="SMART" id="SM01340">
    <property type="entry name" value="DNA_mis_repair"/>
    <property type="match status" value="1"/>
</dbReference>
<proteinExistence type="inferred from homology"/>
<evidence type="ECO:0000256" key="2">
    <source>
        <dbReference type="ARBA" id="ARBA00022763"/>
    </source>
</evidence>
<evidence type="ECO:0000256" key="1">
    <source>
        <dbReference type="ARBA" id="ARBA00006082"/>
    </source>
</evidence>
<dbReference type="GO" id="GO:0032300">
    <property type="term" value="C:mismatch repair complex"/>
    <property type="evidence" value="ECO:0007669"/>
    <property type="project" value="InterPro"/>
</dbReference>
<evidence type="ECO:0000259" key="6">
    <source>
        <dbReference type="SMART" id="SM01340"/>
    </source>
</evidence>
<dbReference type="PANTHER" id="PTHR10073:SF12">
    <property type="entry name" value="DNA MISMATCH REPAIR PROTEIN MLH1"/>
    <property type="match status" value="1"/>
</dbReference>
<dbReference type="SUPFAM" id="SSF55874">
    <property type="entry name" value="ATPase domain of HSP90 chaperone/DNA topoisomerase II/histidine kinase"/>
    <property type="match status" value="1"/>
</dbReference>
<dbReference type="Gene3D" id="3.30.1370.100">
    <property type="entry name" value="MutL, C-terminal domain, regulatory subdomain"/>
    <property type="match status" value="1"/>
</dbReference>
<dbReference type="Gene3D" id="3.30.1540.20">
    <property type="entry name" value="MutL, C-terminal domain, dimerisation subdomain"/>
    <property type="match status" value="1"/>
</dbReference>
<dbReference type="InterPro" id="IPR014790">
    <property type="entry name" value="MutL_C"/>
</dbReference>
<dbReference type="Gene3D" id="3.30.565.10">
    <property type="entry name" value="Histidine kinase-like ATPase, C-terminal domain"/>
    <property type="match status" value="1"/>
</dbReference>
<dbReference type="InterPro" id="IPR042121">
    <property type="entry name" value="MutL_C_regsub"/>
</dbReference>
<dbReference type="PANTHER" id="PTHR10073">
    <property type="entry name" value="DNA MISMATCH REPAIR PROTEIN MLH, PMS, MUTL"/>
    <property type="match status" value="1"/>
</dbReference>
<dbReference type="GO" id="GO:0140664">
    <property type="term" value="F:ATP-dependent DNA damage sensor activity"/>
    <property type="evidence" value="ECO:0007669"/>
    <property type="project" value="InterPro"/>
</dbReference>
<feature type="region of interest" description="Disordered" evidence="4">
    <location>
        <begin position="374"/>
        <end position="403"/>
    </location>
</feature>
<dbReference type="InterPro" id="IPR042120">
    <property type="entry name" value="MutL_C_dimsub"/>
</dbReference>
<dbReference type="SUPFAM" id="SSF54211">
    <property type="entry name" value="Ribosomal protein S5 domain 2-like"/>
    <property type="match status" value="1"/>
</dbReference>
<dbReference type="InterPro" id="IPR020568">
    <property type="entry name" value="Ribosomal_Su5_D2-typ_SF"/>
</dbReference>
<evidence type="ECO:0000259" key="5">
    <source>
        <dbReference type="SMART" id="SM00853"/>
    </source>
</evidence>
<dbReference type="EMBL" id="UINC01027071">
    <property type="protein sequence ID" value="SVB05679.1"/>
    <property type="molecule type" value="Genomic_DNA"/>
</dbReference>
<dbReference type="InterPro" id="IPR038973">
    <property type="entry name" value="MutL/Mlh/Pms-like"/>
</dbReference>
<evidence type="ECO:0008006" key="8">
    <source>
        <dbReference type="Google" id="ProtNLM"/>
    </source>
</evidence>
<sequence length="657" mass="73900">MTQTSFTENKVKILPESLINKIAAGEVVERPASVVKELLENAIDAGATEVQVSIKNGGKDLISILDNGCGMNESNAQLAVERHATSKIIDEEDLFRIRTLGFRGEALASIAAVSHFEILTCNDESHGATRIFIKGGCLEQVGKIGFPKGTKVTVERLFYNTPARLKFLKTTATELQHIQQHIVQKSLAHPHICFRLTHNRQMLLNLSGGQDLKTRIQQLFGEDFKEILMTVNHEETYLQFSGFISFPSKPRTSRRWQYIFVNERNIKSPSINHGIYDGYGTFLGKGQHPIFFLNLHIDPSEIDVNVHPAKTEIRFRNNQLVHTILSDQISRALKEGASRRFFGREHSHVQMPHTEVSGQIELPMEDSLPLEEFHSGDTPGARKTVHTKEARELPPRGSLKSTASRRKTTFLQENRTVQTKPVRESLKSHNEIQGTTVSSLSGPVDTGFAEVNDVRNLRLIEPLPESPKKIHVLGQFRKKYIIAENDAGLVLIDQRALHERLLYDIYVEVLQKKEVSVQTFKASLLLELSPQESVLLEQSMELLALSGFAVSPFGGSTFAVNTIPECLNEDQVEKVIREILDRLVLFGKRGQGDEILKDVCQVVAKHGAMFSEQELTQSEMECLLAQWEELGSPMSSIKEAPILVEFSLQELEKRLRH</sequence>
<dbReference type="Pfam" id="PF08676">
    <property type="entry name" value="MutL_C"/>
    <property type="match status" value="1"/>
</dbReference>
<dbReference type="InterPro" id="IPR020667">
    <property type="entry name" value="DNA_mismatch_repair_MutL"/>
</dbReference>
<evidence type="ECO:0000256" key="3">
    <source>
        <dbReference type="ARBA" id="ARBA00023204"/>
    </source>
</evidence>
<dbReference type="CDD" id="cd16926">
    <property type="entry name" value="HATPase_MutL-MLH-PMS-like"/>
    <property type="match status" value="1"/>
</dbReference>
<dbReference type="PROSITE" id="PS00058">
    <property type="entry name" value="DNA_MISMATCH_REPAIR_1"/>
    <property type="match status" value="1"/>
</dbReference>
<reference evidence="7" key="1">
    <citation type="submission" date="2018-05" db="EMBL/GenBank/DDBJ databases">
        <authorList>
            <person name="Lanie J.A."/>
            <person name="Ng W.-L."/>
            <person name="Kazmierczak K.M."/>
            <person name="Andrzejewski T.M."/>
            <person name="Davidsen T.M."/>
            <person name="Wayne K.J."/>
            <person name="Tettelin H."/>
            <person name="Glass J.I."/>
            <person name="Rusch D."/>
            <person name="Podicherti R."/>
            <person name="Tsui H.-C.T."/>
            <person name="Winkler M.E."/>
        </authorList>
    </citation>
    <scope>NUCLEOTIDE SEQUENCE</scope>
</reference>
<dbReference type="InterPro" id="IPR037198">
    <property type="entry name" value="MutL_C_sf"/>
</dbReference>
<feature type="domain" description="DNA mismatch repair protein S5" evidence="6">
    <location>
        <begin position="216"/>
        <end position="334"/>
    </location>
</feature>
<dbReference type="AlphaFoldDB" id="A0A382AW54"/>
<dbReference type="InterPro" id="IPR014762">
    <property type="entry name" value="DNA_mismatch_repair_CS"/>
</dbReference>
<gene>
    <name evidence="7" type="ORF">METZ01_LOCUS158533</name>
</gene>
<feature type="region of interest" description="Disordered" evidence="4">
    <location>
        <begin position="417"/>
        <end position="439"/>
    </location>
</feature>
<dbReference type="Gene3D" id="3.30.230.10">
    <property type="match status" value="1"/>
</dbReference>
<feature type="compositionally biased region" description="Basic and acidic residues" evidence="4">
    <location>
        <begin position="421"/>
        <end position="430"/>
    </location>
</feature>
<accession>A0A382AW54</accession>
<dbReference type="InterPro" id="IPR014721">
    <property type="entry name" value="Ribsml_uS5_D2-typ_fold_subgr"/>
</dbReference>
<dbReference type="HAMAP" id="MF_00149">
    <property type="entry name" value="DNA_mis_repair"/>
    <property type="match status" value="1"/>
</dbReference>
<keyword evidence="3" id="KW-0234">DNA repair</keyword>
<name>A0A382AW54_9ZZZZ</name>
<dbReference type="SUPFAM" id="SSF118116">
    <property type="entry name" value="DNA mismatch repair protein MutL"/>
    <property type="match status" value="1"/>
</dbReference>
<dbReference type="FunFam" id="3.30.565.10:FF:000003">
    <property type="entry name" value="DNA mismatch repair endonuclease MutL"/>
    <property type="match status" value="1"/>
</dbReference>
<dbReference type="GO" id="GO:0016887">
    <property type="term" value="F:ATP hydrolysis activity"/>
    <property type="evidence" value="ECO:0007669"/>
    <property type="project" value="InterPro"/>
</dbReference>
<dbReference type="GO" id="GO:0006298">
    <property type="term" value="P:mismatch repair"/>
    <property type="evidence" value="ECO:0007669"/>
    <property type="project" value="InterPro"/>
</dbReference>
<dbReference type="SMART" id="SM00853">
    <property type="entry name" value="MutL_C"/>
    <property type="match status" value="1"/>
</dbReference>